<dbReference type="GO" id="GO:0005737">
    <property type="term" value="C:cytoplasm"/>
    <property type="evidence" value="ECO:0007669"/>
    <property type="project" value="UniProtKB-SubCell"/>
</dbReference>
<evidence type="ECO:0000256" key="4">
    <source>
        <dbReference type="ARBA" id="ARBA00025077"/>
    </source>
</evidence>
<comment type="function">
    <text evidence="4 7">Molecular chaperone capable of stabilizing a range of proteins. Seems to fulfill an ATP-independent, HSP70-like function in archaeal de novo protein folding.</text>
</comment>
<reference evidence="9" key="1">
    <citation type="submission" date="2022-11" db="EMBL/GenBank/DDBJ databases">
        <title>Complete genome sequence of Methanogenium organophilum DSM 3596.</title>
        <authorList>
            <person name="Chen S.-C."/>
            <person name="Lai S.-J."/>
            <person name="You Y.-T."/>
        </authorList>
    </citation>
    <scope>NUCLEOTIDE SEQUENCE</scope>
    <source>
        <strain evidence="9">DSM 3596</strain>
    </source>
</reference>
<evidence type="ECO:0000256" key="8">
    <source>
        <dbReference type="SAM" id="Coils"/>
    </source>
</evidence>
<protein>
    <recommendedName>
        <fullName evidence="5 7">Prefoldin subunit alpha</fullName>
    </recommendedName>
    <alternativeName>
        <fullName evidence="6 7">GimC subunit alpha</fullName>
    </alternativeName>
</protein>
<dbReference type="PANTHER" id="PTHR12674">
    <property type="entry name" value="PREFOLDIN SUBUNIT 5"/>
    <property type="match status" value="1"/>
</dbReference>
<keyword evidence="8" id="KW-0175">Coiled coil</keyword>
<dbReference type="EMBL" id="CP113361">
    <property type="protein sequence ID" value="WAI00715.1"/>
    <property type="molecule type" value="Genomic_DNA"/>
</dbReference>
<dbReference type="GO" id="GO:0006457">
    <property type="term" value="P:protein folding"/>
    <property type="evidence" value="ECO:0007669"/>
    <property type="project" value="UniProtKB-UniRule"/>
</dbReference>
<comment type="subcellular location">
    <subcellularLocation>
        <location evidence="7">Cytoplasm</location>
    </subcellularLocation>
</comment>
<evidence type="ECO:0000256" key="1">
    <source>
        <dbReference type="ARBA" id="ARBA00010048"/>
    </source>
</evidence>
<evidence type="ECO:0000313" key="9">
    <source>
        <dbReference type="EMBL" id="WAI00715.1"/>
    </source>
</evidence>
<keyword evidence="10" id="KW-1185">Reference proteome</keyword>
<comment type="similarity">
    <text evidence="1">Belongs to the prefoldin subunit alpha family.</text>
</comment>
<keyword evidence="7" id="KW-0963">Cytoplasm</keyword>
<sequence length="148" mass="16666">MENVDARELQMLQQYLEQFTQQVEAYSRQLEMLDNRRMETATAVETLKTLADQEEPTVLLQIGGGASLRVHVPDTDTVLLNIGSDVVVERTNAETVKYLEERMTEMEALAKKIAESIEQIQKQAHDVAAKLESAYSQAQSRMTHGIQG</sequence>
<dbReference type="GO" id="GO:0051082">
    <property type="term" value="F:unfolded protein binding"/>
    <property type="evidence" value="ECO:0007669"/>
    <property type="project" value="UniProtKB-UniRule"/>
</dbReference>
<dbReference type="CDD" id="cd23160">
    <property type="entry name" value="Prefoldin_alpha_GimC"/>
    <property type="match status" value="1"/>
</dbReference>
<dbReference type="NCBIfam" id="TIGR00293">
    <property type="entry name" value="prefoldin subunit alpha"/>
    <property type="match status" value="1"/>
</dbReference>
<dbReference type="InterPro" id="IPR009053">
    <property type="entry name" value="Prefoldin"/>
</dbReference>
<dbReference type="RefSeq" id="WP_268185920.1">
    <property type="nucleotide sequence ID" value="NZ_CP113361.1"/>
</dbReference>
<keyword evidence="3 7" id="KW-0143">Chaperone</keyword>
<evidence type="ECO:0000256" key="3">
    <source>
        <dbReference type="ARBA" id="ARBA00023186"/>
    </source>
</evidence>
<dbReference type="AlphaFoldDB" id="A0A9X9T7I1"/>
<dbReference type="Pfam" id="PF02996">
    <property type="entry name" value="Prefoldin"/>
    <property type="match status" value="1"/>
</dbReference>
<feature type="coiled-coil region" evidence="8">
    <location>
        <begin position="9"/>
        <end position="36"/>
    </location>
</feature>
<evidence type="ECO:0000256" key="7">
    <source>
        <dbReference type="HAMAP-Rule" id="MF_00308"/>
    </source>
</evidence>
<dbReference type="HAMAP" id="MF_00308">
    <property type="entry name" value="PfdA"/>
    <property type="match status" value="1"/>
</dbReference>
<evidence type="ECO:0000313" key="10">
    <source>
        <dbReference type="Proteomes" id="UP001163096"/>
    </source>
</evidence>
<dbReference type="Proteomes" id="UP001163096">
    <property type="component" value="Chromosome"/>
</dbReference>
<dbReference type="PANTHER" id="PTHR12674:SF2">
    <property type="entry name" value="PREFOLDIN SUBUNIT 5"/>
    <property type="match status" value="1"/>
</dbReference>
<evidence type="ECO:0000256" key="2">
    <source>
        <dbReference type="ARBA" id="ARBA00011716"/>
    </source>
</evidence>
<dbReference type="InterPro" id="IPR011599">
    <property type="entry name" value="PFD_alpha_archaea"/>
</dbReference>
<evidence type="ECO:0000256" key="5">
    <source>
        <dbReference type="ARBA" id="ARBA00044156"/>
    </source>
</evidence>
<dbReference type="InterPro" id="IPR004127">
    <property type="entry name" value="Prefoldin_subunit_alpha"/>
</dbReference>
<comment type="similarity">
    <text evidence="7">Belongs to the prefoldin alpha subunit family.</text>
</comment>
<gene>
    <name evidence="7 9" type="primary">pfdA</name>
    <name evidence="9" type="ORF">OU421_09805</name>
</gene>
<name>A0A9X9T7I1_METOG</name>
<dbReference type="GO" id="GO:0016272">
    <property type="term" value="C:prefoldin complex"/>
    <property type="evidence" value="ECO:0007669"/>
    <property type="project" value="UniProtKB-UniRule"/>
</dbReference>
<dbReference type="Gene3D" id="1.10.287.370">
    <property type="match status" value="1"/>
</dbReference>
<comment type="subunit">
    <text evidence="2 7">Heterohexamer of two alpha and four beta subunits.</text>
</comment>
<evidence type="ECO:0000256" key="6">
    <source>
        <dbReference type="ARBA" id="ARBA00044231"/>
    </source>
</evidence>
<accession>A0A9X9T7I1</accession>
<dbReference type="SUPFAM" id="SSF46579">
    <property type="entry name" value="Prefoldin"/>
    <property type="match status" value="1"/>
</dbReference>
<proteinExistence type="inferred from homology"/>
<dbReference type="KEGG" id="mou:OU421_09805"/>
<organism evidence="9 10">
    <name type="scientific">Methanogenium organophilum</name>
    <dbReference type="NCBI Taxonomy" id="2199"/>
    <lineage>
        <taxon>Archaea</taxon>
        <taxon>Methanobacteriati</taxon>
        <taxon>Methanobacteriota</taxon>
        <taxon>Stenosarchaea group</taxon>
        <taxon>Methanomicrobia</taxon>
        <taxon>Methanomicrobiales</taxon>
        <taxon>Methanomicrobiaceae</taxon>
        <taxon>Methanogenium</taxon>
    </lineage>
</organism>
<dbReference type="GeneID" id="76835397"/>